<dbReference type="EMBL" id="MU151745">
    <property type="protein sequence ID" value="KAF9441921.1"/>
    <property type="molecule type" value="Genomic_DNA"/>
</dbReference>
<dbReference type="GO" id="GO:0035091">
    <property type="term" value="F:phosphatidylinositol binding"/>
    <property type="evidence" value="ECO:0007669"/>
    <property type="project" value="InterPro"/>
</dbReference>
<reference evidence="2" key="1">
    <citation type="submission" date="2020-11" db="EMBL/GenBank/DDBJ databases">
        <authorList>
            <consortium name="DOE Joint Genome Institute"/>
            <person name="Ahrendt S."/>
            <person name="Riley R."/>
            <person name="Andreopoulos W."/>
            <person name="Labutti K."/>
            <person name="Pangilinan J."/>
            <person name="Ruiz-Duenas F.J."/>
            <person name="Barrasa J.M."/>
            <person name="Sanchez-Garcia M."/>
            <person name="Camarero S."/>
            <person name="Miyauchi S."/>
            <person name="Serrano A."/>
            <person name="Linde D."/>
            <person name="Babiker R."/>
            <person name="Drula E."/>
            <person name="Ayuso-Fernandez I."/>
            <person name="Pacheco R."/>
            <person name="Padilla G."/>
            <person name="Ferreira P."/>
            <person name="Barriuso J."/>
            <person name="Kellner H."/>
            <person name="Castanera R."/>
            <person name="Alfaro M."/>
            <person name="Ramirez L."/>
            <person name="Pisabarro A.G."/>
            <person name="Kuo A."/>
            <person name="Tritt A."/>
            <person name="Lipzen A."/>
            <person name="He G."/>
            <person name="Yan M."/>
            <person name="Ng V."/>
            <person name="Cullen D."/>
            <person name="Martin F."/>
            <person name="Rosso M.-N."/>
            <person name="Henrissat B."/>
            <person name="Hibbett D."/>
            <person name="Martinez A.T."/>
            <person name="Grigoriev I.V."/>
        </authorList>
    </citation>
    <scope>NUCLEOTIDE SEQUENCE</scope>
    <source>
        <strain evidence="2">MF-IS2</strain>
    </source>
</reference>
<dbReference type="Proteomes" id="UP000807342">
    <property type="component" value="Unassembled WGS sequence"/>
</dbReference>
<dbReference type="GO" id="GO:0043130">
    <property type="term" value="F:ubiquitin binding"/>
    <property type="evidence" value="ECO:0007669"/>
    <property type="project" value="InterPro"/>
</dbReference>
<organism evidence="2 3">
    <name type="scientific">Macrolepiota fuliginosa MF-IS2</name>
    <dbReference type="NCBI Taxonomy" id="1400762"/>
    <lineage>
        <taxon>Eukaryota</taxon>
        <taxon>Fungi</taxon>
        <taxon>Dikarya</taxon>
        <taxon>Basidiomycota</taxon>
        <taxon>Agaricomycotina</taxon>
        <taxon>Agaricomycetes</taxon>
        <taxon>Agaricomycetidae</taxon>
        <taxon>Agaricales</taxon>
        <taxon>Agaricineae</taxon>
        <taxon>Agaricaceae</taxon>
        <taxon>Macrolepiota</taxon>
    </lineage>
</organism>
<accession>A0A9P6BVK9</accession>
<dbReference type="InterPro" id="IPR045007">
    <property type="entry name" value="LSB5"/>
</dbReference>
<dbReference type="PROSITE" id="PS50179">
    <property type="entry name" value="VHS"/>
    <property type="match status" value="1"/>
</dbReference>
<protein>
    <recommendedName>
        <fullName evidence="1">VHS domain-containing protein</fullName>
    </recommendedName>
</protein>
<dbReference type="PANTHER" id="PTHR47789:SF2">
    <property type="entry name" value="VHS DOMAIN-CONTAINING PROTEIN"/>
    <property type="match status" value="1"/>
</dbReference>
<dbReference type="CDD" id="cd16980">
    <property type="entry name" value="VHS_Lsb5"/>
    <property type="match status" value="1"/>
</dbReference>
<dbReference type="GO" id="GO:0007034">
    <property type="term" value="P:vacuolar transport"/>
    <property type="evidence" value="ECO:0007669"/>
    <property type="project" value="UniProtKB-ARBA"/>
</dbReference>
<dbReference type="InterPro" id="IPR002014">
    <property type="entry name" value="VHS_dom"/>
</dbReference>
<dbReference type="AlphaFoldDB" id="A0A9P6BVK9"/>
<evidence type="ECO:0000313" key="3">
    <source>
        <dbReference type="Proteomes" id="UP000807342"/>
    </source>
</evidence>
<evidence type="ECO:0000259" key="1">
    <source>
        <dbReference type="PROSITE" id="PS50179"/>
    </source>
</evidence>
<dbReference type="SUPFAM" id="SSF48464">
    <property type="entry name" value="ENTH/VHS domain"/>
    <property type="match status" value="1"/>
</dbReference>
<feature type="non-terminal residue" evidence="2">
    <location>
        <position position="106"/>
    </location>
</feature>
<dbReference type="GO" id="GO:0006897">
    <property type="term" value="P:endocytosis"/>
    <property type="evidence" value="ECO:0007669"/>
    <property type="project" value="InterPro"/>
</dbReference>
<comment type="caution">
    <text evidence="2">The sequence shown here is derived from an EMBL/GenBank/DDBJ whole genome shotgun (WGS) entry which is preliminary data.</text>
</comment>
<dbReference type="PANTHER" id="PTHR47789">
    <property type="entry name" value="LAS SEVENTEEN-BINDING PROTEIN 5"/>
    <property type="match status" value="1"/>
</dbReference>
<name>A0A9P6BVK9_9AGAR</name>
<dbReference type="GO" id="GO:0030479">
    <property type="term" value="C:actin cortical patch"/>
    <property type="evidence" value="ECO:0007669"/>
    <property type="project" value="TreeGrafter"/>
</dbReference>
<keyword evidence="3" id="KW-1185">Reference proteome</keyword>
<gene>
    <name evidence="2" type="ORF">P691DRAFT_611074</name>
</gene>
<dbReference type="InterPro" id="IPR008942">
    <property type="entry name" value="ENTH_VHS"/>
</dbReference>
<dbReference type="GO" id="GO:0051666">
    <property type="term" value="P:actin cortical patch localization"/>
    <property type="evidence" value="ECO:0007669"/>
    <property type="project" value="TreeGrafter"/>
</dbReference>
<dbReference type="Gene3D" id="1.25.40.90">
    <property type="match status" value="1"/>
</dbReference>
<feature type="non-terminal residue" evidence="2">
    <location>
        <position position="1"/>
    </location>
</feature>
<evidence type="ECO:0000313" key="2">
    <source>
        <dbReference type="EMBL" id="KAF9441921.1"/>
    </source>
</evidence>
<sequence length="106" mass="11435">GYLTATASEDWALVLDICDRVSASENNAKEAVKALRREVNYGEPAGQLSAARLWAIILRNSSGTFIPQSENRRFLQTIEDLLGGPKTSPVVREQLLGVVSAAAYAS</sequence>
<feature type="domain" description="VHS" evidence="1">
    <location>
        <begin position="1"/>
        <end position="106"/>
    </location>
</feature>
<dbReference type="Pfam" id="PF00790">
    <property type="entry name" value="VHS"/>
    <property type="match status" value="1"/>
</dbReference>
<proteinExistence type="predicted"/>
<dbReference type="GO" id="GO:0007015">
    <property type="term" value="P:actin filament organization"/>
    <property type="evidence" value="ECO:0007669"/>
    <property type="project" value="InterPro"/>
</dbReference>
<dbReference type="OrthoDB" id="10255964at2759"/>